<gene>
    <name evidence="2" type="ORF">FWK35_00022371</name>
</gene>
<dbReference type="AlphaFoldDB" id="A0A6G0XQX9"/>
<dbReference type="Pfam" id="PF12762">
    <property type="entry name" value="DDE_Tnp_IS1595"/>
    <property type="match status" value="1"/>
</dbReference>
<protein>
    <submittedName>
        <fullName evidence="2">DDE Tnp IS1595 domain-containing protein</fullName>
    </submittedName>
</protein>
<evidence type="ECO:0000259" key="1">
    <source>
        <dbReference type="SMART" id="SM01126"/>
    </source>
</evidence>
<dbReference type="PANTHER" id="PTHR47163:SF2">
    <property type="entry name" value="SI:DKEY-17M8.2"/>
    <property type="match status" value="1"/>
</dbReference>
<name>A0A6G0XQX9_APHCR</name>
<dbReference type="PANTHER" id="PTHR47163">
    <property type="entry name" value="DDE_TNP_IS1595 DOMAIN-CONTAINING PROTEIN"/>
    <property type="match status" value="1"/>
</dbReference>
<dbReference type="InterPro" id="IPR053164">
    <property type="entry name" value="IS1016-like_transposase"/>
</dbReference>
<proteinExistence type="predicted"/>
<feature type="domain" description="ISXO2-like transposase" evidence="1">
    <location>
        <begin position="4"/>
        <end position="104"/>
    </location>
</feature>
<dbReference type="InterPro" id="IPR024445">
    <property type="entry name" value="Tnp_ISXO2-like"/>
</dbReference>
<evidence type="ECO:0000313" key="3">
    <source>
        <dbReference type="Proteomes" id="UP000478052"/>
    </source>
</evidence>
<dbReference type="SMART" id="SM01126">
    <property type="entry name" value="DDE_Tnp_IS1595"/>
    <property type="match status" value="1"/>
</dbReference>
<dbReference type="Proteomes" id="UP000478052">
    <property type="component" value="Unassembled WGS sequence"/>
</dbReference>
<organism evidence="2 3">
    <name type="scientific">Aphis craccivora</name>
    <name type="common">Cowpea aphid</name>
    <dbReference type="NCBI Taxonomy" id="307492"/>
    <lineage>
        <taxon>Eukaryota</taxon>
        <taxon>Metazoa</taxon>
        <taxon>Ecdysozoa</taxon>
        <taxon>Arthropoda</taxon>
        <taxon>Hexapoda</taxon>
        <taxon>Insecta</taxon>
        <taxon>Pterygota</taxon>
        <taxon>Neoptera</taxon>
        <taxon>Paraneoptera</taxon>
        <taxon>Hemiptera</taxon>
        <taxon>Sternorrhyncha</taxon>
        <taxon>Aphidomorpha</taxon>
        <taxon>Aphidoidea</taxon>
        <taxon>Aphididae</taxon>
        <taxon>Aphidini</taxon>
        <taxon>Aphis</taxon>
        <taxon>Aphis</taxon>
    </lineage>
</organism>
<reference evidence="2 3" key="1">
    <citation type="submission" date="2019-08" db="EMBL/GenBank/DDBJ databases">
        <title>Whole genome of Aphis craccivora.</title>
        <authorList>
            <person name="Voronova N.V."/>
            <person name="Shulinski R.S."/>
            <person name="Bandarenka Y.V."/>
            <person name="Zhorov D.G."/>
            <person name="Warner D."/>
        </authorList>
    </citation>
    <scope>NUCLEOTIDE SEQUENCE [LARGE SCALE GENOMIC DNA]</scope>
    <source>
        <strain evidence="2">180601</strain>
        <tissue evidence="2">Whole Body</tissue>
    </source>
</reference>
<keyword evidence="3" id="KW-1185">Reference proteome</keyword>
<accession>A0A6G0XQX9</accession>
<dbReference type="EMBL" id="VUJU01007616">
    <property type="protein sequence ID" value="KAF0742943.1"/>
    <property type="molecule type" value="Genomic_DNA"/>
</dbReference>
<dbReference type="OrthoDB" id="6627846at2759"/>
<evidence type="ECO:0000313" key="2">
    <source>
        <dbReference type="EMBL" id="KAF0742943.1"/>
    </source>
</evidence>
<comment type="caution">
    <text evidence="2">The sequence shown here is derived from an EMBL/GenBank/DDBJ whole genome shotgun (WGS) entry which is preliminary data.</text>
</comment>
<sequence length="112" mass="12951">MASNVVDNYVNKQGLVKKDIQTNKTKRRFFIVEKRDRHTLLPIIEREVEIGTTIYSNQWRAYSSLNDHGFIHQTVNHSENFVDPNTGTHTQTIEPLWKRMVAAMPPGTNSNI</sequence>